<keyword evidence="2" id="KW-1185">Reference proteome</keyword>
<evidence type="ECO:0000313" key="2">
    <source>
        <dbReference type="Proteomes" id="UP001062846"/>
    </source>
</evidence>
<accession>A0ACC0PTV4</accession>
<name>A0ACC0PTV4_RHOML</name>
<protein>
    <submittedName>
        <fullName evidence="1">Uncharacterized protein</fullName>
    </submittedName>
</protein>
<dbReference type="Proteomes" id="UP001062846">
    <property type="component" value="Chromosome 2"/>
</dbReference>
<sequence>MWIVIKYLTHCWVYLLNAKVASAEHFIDKEDHAFLQLEEELKTIEISVTMLTSNVEQLNQRKALCLNEMQHLQQRISREGADAVDLERQESVVESDSNEICTKLQAEVNELENMLSCGNDDDNLSCGYDLSLHNLLERLNSVKRELAVKLREIVLLKRRLDDLPVQAELIQYEHRFSELYAHIQEKLRKTRKLYATYNALLEIKDLMLKETSLLNSINSQFQAAITSTAGRMKLIDSMEGIMKGTQQASTRFPVVCGNNVSTSLWAR</sequence>
<evidence type="ECO:0000313" key="1">
    <source>
        <dbReference type="EMBL" id="KAI8568905.1"/>
    </source>
</evidence>
<dbReference type="EMBL" id="CM046389">
    <property type="protein sequence ID" value="KAI8568905.1"/>
    <property type="molecule type" value="Genomic_DNA"/>
</dbReference>
<gene>
    <name evidence="1" type="ORF">RHMOL_Rhmol02G0236900</name>
</gene>
<reference evidence="1" key="1">
    <citation type="submission" date="2022-02" db="EMBL/GenBank/DDBJ databases">
        <title>Plant Genome Project.</title>
        <authorList>
            <person name="Zhang R.-G."/>
        </authorList>
    </citation>
    <scope>NUCLEOTIDE SEQUENCE</scope>
    <source>
        <strain evidence="1">AT1</strain>
    </source>
</reference>
<organism evidence="1 2">
    <name type="scientific">Rhododendron molle</name>
    <name type="common">Chinese azalea</name>
    <name type="synonym">Azalea mollis</name>
    <dbReference type="NCBI Taxonomy" id="49168"/>
    <lineage>
        <taxon>Eukaryota</taxon>
        <taxon>Viridiplantae</taxon>
        <taxon>Streptophyta</taxon>
        <taxon>Embryophyta</taxon>
        <taxon>Tracheophyta</taxon>
        <taxon>Spermatophyta</taxon>
        <taxon>Magnoliopsida</taxon>
        <taxon>eudicotyledons</taxon>
        <taxon>Gunneridae</taxon>
        <taxon>Pentapetalae</taxon>
        <taxon>asterids</taxon>
        <taxon>Ericales</taxon>
        <taxon>Ericaceae</taxon>
        <taxon>Ericoideae</taxon>
        <taxon>Rhodoreae</taxon>
        <taxon>Rhododendron</taxon>
    </lineage>
</organism>
<proteinExistence type="predicted"/>
<comment type="caution">
    <text evidence="1">The sequence shown here is derived from an EMBL/GenBank/DDBJ whole genome shotgun (WGS) entry which is preliminary data.</text>
</comment>